<name>A0A2A2DAA4_9ACTN</name>
<dbReference type="PANTHER" id="PTHR43861:SF1">
    <property type="entry name" value="TRANS-ACONITATE 2-METHYLTRANSFERASE"/>
    <property type="match status" value="1"/>
</dbReference>
<dbReference type="SUPFAM" id="SSF53335">
    <property type="entry name" value="S-adenosyl-L-methionine-dependent methyltransferases"/>
    <property type="match status" value="2"/>
</dbReference>
<dbReference type="CDD" id="cd02440">
    <property type="entry name" value="AdoMet_MTases"/>
    <property type="match status" value="2"/>
</dbReference>
<dbReference type="GO" id="GO:0008757">
    <property type="term" value="F:S-adenosylmethionine-dependent methyltransferase activity"/>
    <property type="evidence" value="ECO:0007669"/>
    <property type="project" value="InterPro"/>
</dbReference>
<dbReference type="Proteomes" id="UP000218944">
    <property type="component" value="Unassembled WGS sequence"/>
</dbReference>
<dbReference type="AlphaFoldDB" id="A0A2A2DAA4"/>
<feature type="domain" description="Methyltransferase type 11" evidence="1">
    <location>
        <begin position="81"/>
        <end position="176"/>
    </location>
</feature>
<accession>A0A2A2DAA4</accession>
<keyword evidence="2" id="KW-0830">Ubiquinone</keyword>
<dbReference type="RefSeq" id="WP_095581245.1">
    <property type="nucleotide sequence ID" value="NZ_JAJQQS010000019.1"/>
</dbReference>
<organism evidence="2 3">
    <name type="scientific">Streptomyces albireticuli</name>
    <dbReference type="NCBI Taxonomy" id="1940"/>
    <lineage>
        <taxon>Bacteria</taxon>
        <taxon>Bacillati</taxon>
        <taxon>Actinomycetota</taxon>
        <taxon>Actinomycetes</taxon>
        <taxon>Kitasatosporales</taxon>
        <taxon>Streptomycetaceae</taxon>
        <taxon>Streptomyces</taxon>
    </lineage>
</organism>
<keyword evidence="3" id="KW-1185">Reference proteome</keyword>
<evidence type="ECO:0000313" key="2">
    <source>
        <dbReference type="EMBL" id="PAU48366.1"/>
    </source>
</evidence>
<dbReference type="Pfam" id="PF08241">
    <property type="entry name" value="Methyltransf_11"/>
    <property type="match status" value="2"/>
</dbReference>
<comment type="caution">
    <text evidence="2">The sequence shown here is derived from an EMBL/GenBank/DDBJ whole genome shotgun (WGS) entry which is preliminary data.</text>
</comment>
<sequence length="476" mass="52354">MPDPQQHQEAQAEAEIEARTEAFYDHEDDVYRSFWDSSGSLHWGYFADLSRTDPEAFLEASQRWTDLLLDRSGIGPGSHVLDIGCGNGTTAAYLARRTGCRVTGIDISGVRVGHARARTHALPNVDFRKASAALLPFADGTFTHVWSQATLYHVPDRERALDEIHRVLAEGGTLVLDDLVTPSPSVTDTGRRVVYDRLMFEPGPSHQEYERALRDKGFAVLDGADLTPHLRKSYELLAERARSASPAHSAAYRQVTSAIDAQDVGWSAFVAGKVTDRLAWVYEASGDLTLREKYDAWSATYEEDLPGSYRDCPRTAASRLADLLGDRNARVLDVGAGTGLCGTALADHGFQDVTAVDLSDGMLRQAARKQVYRELVRHDIARPFPWAKGTFDAAVASGVFTFGHARAPALVNIADQLREGGILTVTFRDDYLDSEPEIERTISGLPLRLRSRTPITVFDDTPMSVLTFEKCAEAVA</sequence>
<evidence type="ECO:0000259" key="1">
    <source>
        <dbReference type="Pfam" id="PF08241"/>
    </source>
</evidence>
<dbReference type="InterPro" id="IPR029063">
    <property type="entry name" value="SAM-dependent_MTases_sf"/>
</dbReference>
<protein>
    <submittedName>
        <fullName evidence="2">Ubiquinone/menaquinone biosynthesis protein</fullName>
    </submittedName>
</protein>
<gene>
    <name evidence="2" type="ORF">CK936_13725</name>
</gene>
<proteinExistence type="predicted"/>
<dbReference type="Gene3D" id="3.40.50.150">
    <property type="entry name" value="Vaccinia Virus protein VP39"/>
    <property type="match status" value="2"/>
</dbReference>
<reference evidence="2 3" key="1">
    <citation type="submission" date="2017-08" db="EMBL/GenBank/DDBJ databases">
        <title>Genome sequence of Streptomyces albireticuli NRRL B-1670.</title>
        <authorList>
            <person name="Graham D.E."/>
            <person name="Mahan K.M."/>
            <person name="Klingeman D.M."/>
            <person name="Hettich R.L."/>
            <person name="Parry R.J."/>
            <person name="Spain J.C."/>
        </authorList>
    </citation>
    <scope>NUCLEOTIDE SEQUENCE [LARGE SCALE GENOMIC DNA]</scope>
    <source>
        <strain evidence="2 3">NRRL B-1670</strain>
    </source>
</reference>
<evidence type="ECO:0000313" key="3">
    <source>
        <dbReference type="Proteomes" id="UP000218944"/>
    </source>
</evidence>
<dbReference type="EMBL" id="NSJV01000260">
    <property type="protein sequence ID" value="PAU48366.1"/>
    <property type="molecule type" value="Genomic_DNA"/>
</dbReference>
<feature type="domain" description="Methyltransferase type 11" evidence="1">
    <location>
        <begin position="332"/>
        <end position="424"/>
    </location>
</feature>
<dbReference type="PANTHER" id="PTHR43861">
    <property type="entry name" value="TRANS-ACONITATE 2-METHYLTRANSFERASE-RELATED"/>
    <property type="match status" value="1"/>
</dbReference>
<dbReference type="InterPro" id="IPR013216">
    <property type="entry name" value="Methyltransf_11"/>
</dbReference>
<dbReference type="GO" id="GO:0017000">
    <property type="term" value="P:antibiotic biosynthetic process"/>
    <property type="evidence" value="ECO:0007669"/>
    <property type="project" value="UniProtKB-ARBA"/>
</dbReference>